<protein>
    <recommendedName>
        <fullName evidence="4">Zinc ribbon domain-containing protein</fullName>
    </recommendedName>
</protein>
<organism evidence="2 3">
    <name type="scientific">Thalassotalea insulae</name>
    <dbReference type="NCBI Taxonomy" id="2056778"/>
    <lineage>
        <taxon>Bacteria</taxon>
        <taxon>Pseudomonadati</taxon>
        <taxon>Pseudomonadota</taxon>
        <taxon>Gammaproteobacteria</taxon>
        <taxon>Alteromonadales</taxon>
        <taxon>Colwelliaceae</taxon>
        <taxon>Thalassotalea</taxon>
    </lineage>
</organism>
<gene>
    <name evidence="2" type="ORF">tinsulaeT_35590</name>
</gene>
<dbReference type="Proteomes" id="UP001157186">
    <property type="component" value="Unassembled WGS sequence"/>
</dbReference>
<dbReference type="EMBL" id="BSST01000001">
    <property type="protein sequence ID" value="GLX80219.1"/>
    <property type="molecule type" value="Genomic_DNA"/>
</dbReference>
<keyword evidence="1" id="KW-0472">Membrane</keyword>
<dbReference type="RefSeq" id="WP_284246193.1">
    <property type="nucleotide sequence ID" value="NZ_BSST01000001.1"/>
</dbReference>
<proteinExistence type="predicted"/>
<evidence type="ECO:0000313" key="3">
    <source>
        <dbReference type="Proteomes" id="UP001157186"/>
    </source>
</evidence>
<evidence type="ECO:0000313" key="2">
    <source>
        <dbReference type="EMBL" id="GLX80219.1"/>
    </source>
</evidence>
<keyword evidence="3" id="KW-1185">Reference proteome</keyword>
<keyword evidence="1" id="KW-1133">Transmembrane helix</keyword>
<reference evidence="2 3" key="1">
    <citation type="submission" date="2023-03" db="EMBL/GenBank/DDBJ databases">
        <title>Draft genome sequence of Thalassotalea insulae KCTC 62186T.</title>
        <authorList>
            <person name="Sawabe T."/>
        </authorList>
    </citation>
    <scope>NUCLEOTIDE SEQUENCE [LARGE SCALE GENOMIC DNA]</scope>
    <source>
        <strain evidence="2 3">KCTC 62186</strain>
    </source>
</reference>
<evidence type="ECO:0000256" key="1">
    <source>
        <dbReference type="SAM" id="Phobius"/>
    </source>
</evidence>
<sequence>MSYQEDRDEILKEQQIYQNAANTLWVVLFLMFAGVVWFPDYAFPIVIVAVLVLGLSFYFVRTARKNNLTCSKCNLNLVPIVLELGKKSEQCYCPACGNKVI</sequence>
<name>A0ABQ6GX25_9GAMM</name>
<feature type="transmembrane region" description="Helical" evidence="1">
    <location>
        <begin position="20"/>
        <end position="37"/>
    </location>
</feature>
<feature type="transmembrane region" description="Helical" evidence="1">
    <location>
        <begin position="43"/>
        <end position="60"/>
    </location>
</feature>
<keyword evidence="1" id="KW-0812">Transmembrane</keyword>
<accession>A0ABQ6GX25</accession>
<comment type="caution">
    <text evidence="2">The sequence shown here is derived from an EMBL/GenBank/DDBJ whole genome shotgun (WGS) entry which is preliminary data.</text>
</comment>
<evidence type="ECO:0008006" key="4">
    <source>
        <dbReference type="Google" id="ProtNLM"/>
    </source>
</evidence>